<dbReference type="EMBL" id="CAXLJL010000110">
    <property type="protein sequence ID" value="CAL5131837.1"/>
    <property type="molecule type" value="Genomic_DNA"/>
</dbReference>
<evidence type="ECO:0000313" key="2">
    <source>
        <dbReference type="Proteomes" id="UP001497525"/>
    </source>
</evidence>
<dbReference type="CDD" id="cd22969">
    <property type="entry name" value="DD_IQCK"/>
    <property type="match status" value="1"/>
</dbReference>
<accession>A0AAV2T6N1</accession>
<dbReference type="Gene3D" id="1.20.5.190">
    <property type="match status" value="1"/>
</dbReference>
<dbReference type="PANTHER" id="PTHR34927:SF1">
    <property type="entry name" value="IQ DOMAIN-CONTAINING PROTEIN K"/>
    <property type="match status" value="1"/>
</dbReference>
<dbReference type="InterPro" id="IPR043408">
    <property type="entry name" value="IQCK"/>
</dbReference>
<dbReference type="PROSITE" id="PS50096">
    <property type="entry name" value="IQ"/>
    <property type="match status" value="1"/>
</dbReference>
<proteinExistence type="predicted"/>
<evidence type="ECO:0008006" key="3">
    <source>
        <dbReference type="Google" id="ProtNLM"/>
    </source>
</evidence>
<organism evidence="1 2">
    <name type="scientific">Calicophoron daubneyi</name>
    <name type="common">Rumen fluke</name>
    <name type="synonym">Paramphistomum daubneyi</name>
    <dbReference type="NCBI Taxonomy" id="300641"/>
    <lineage>
        <taxon>Eukaryota</taxon>
        <taxon>Metazoa</taxon>
        <taxon>Spiralia</taxon>
        <taxon>Lophotrochozoa</taxon>
        <taxon>Platyhelminthes</taxon>
        <taxon>Trematoda</taxon>
        <taxon>Digenea</taxon>
        <taxon>Plagiorchiida</taxon>
        <taxon>Pronocephalata</taxon>
        <taxon>Paramphistomoidea</taxon>
        <taxon>Paramphistomidae</taxon>
        <taxon>Calicophoron</taxon>
    </lineage>
</organism>
<dbReference type="AlphaFoldDB" id="A0AAV2T6N1"/>
<dbReference type="Pfam" id="PF00612">
    <property type="entry name" value="IQ"/>
    <property type="match status" value="1"/>
</dbReference>
<comment type="caution">
    <text evidence="1">The sequence shown here is derived from an EMBL/GenBank/DDBJ whole genome shotgun (WGS) entry which is preliminary data.</text>
</comment>
<dbReference type="InterPro" id="IPR000048">
    <property type="entry name" value="IQ_motif_EF-hand-BS"/>
</dbReference>
<reference evidence="1" key="1">
    <citation type="submission" date="2024-06" db="EMBL/GenBank/DDBJ databases">
        <authorList>
            <person name="Liu X."/>
            <person name="Lenzi L."/>
            <person name="Haldenby T S."/>
            <person name="Uol C."/>
        </authorList>
    </citation>
    <scope>NUCLEOTIDE SEQUENCE</scope>
</reference>
<name>A0AAV2T6N1_CALDB</name>
<evidence type="ECO:0000313" key="1">
    <source>
        <dbReference type="EMBL" id="CAL5131837.1"/>
    </source>
</evidence>
<protein>
    <recommendedName>
        <fullName evidence="3">IQ domain-containing protein K</fullName>
    </recommendedName>
</protein>
<dbReference type="PANTHER" id="PTHR34927">
    <property type="entry name" value="IQ DOMAIN-CONTAINING PROTEIN K"/>
    <property type="match status" value="1"/>
</dbReference>
<dbReference type="SMART" id="SM00015">
    <property type="entry name" value="IQ"/>
    <property type="match status" value="1"/>
</dbReference>
<gene>
    <name evidence="1" type="ORF">CDAUBV1_LOCUS4378</name>
</gene>
<sequence length="195" mass="22895">MVTMGLWDQIIQESDLIRNGVPEELFTSNVYTAEYVPVFSTNLTDEKNVPSEQVASAGTPTEYLNKEIFPTLLPALEAMLHTAKGLKCFERKRFGFNGLDFLTFYLYKNHPAQGWLRSDIQKMAEIPWVAEEWSVRPRPALPLSLQWTDEEAATKLQAYWRGYLVRRKSEIQELRQWQRDWRKYNESKRKTQETA</sequence>
<dbReference type="Proteomes" id="UP001497525">
    <property type="component" value="Unassembled WGS sequence"/>
</dbReference>